<evidence type="ECO:0000313" key="4">
    <source>
        <dbReference type="EMBL" id="RDH21367.1"/>
    </source>
</evidence>
<accession>A0A370C075</accession>
<dbReference type="InterPro" id="IPR013120">
    <property type="entry name" value="FAR_NAD-bd"/>
</dbReference>
<dbReference type="InterPro" id="IPR051414">
    <property type="entry name" value="Adenylate-forming_Reductase"/>
</dbReference>
<keyword evidence="2" id="KW-0597">Phosphoprotein</keyword>
<dbReference type="Pfam" id="PF07993">
    <property type="entry name" value="NAD_binding_4"/>
    <property type="match status" value="1"/>
</dbReference>
<dbReference type="VEuPathDB" id="FungiDB:M747DRAFT_349987"/>
<dbReference type="AlphaFoldDB" id="A0A370C075"/>
<feature type="domain" description="Thioester reductase (TE)" evidence="3">
    <location>
        <begin position="31"/>
        <end position="234"/>
    </location>
</feature>
<protein>
    <recommendedName>
        <fullName evidence="3">Thioester reductase (TE) domain-containing protein</fullName>
    </recommendedName>
</protein>
<evidence type="ECO:0000313" key="5">
    <source>
        <dbReference type="Proteomes" id="UP000253845"/>
    </source>
</evidence>
<dbReference type="Proteomes" id="UP000253845">
    <property type="component" value="Unassembled WGS sequence"/>
</dbReference>
<dbReference type="PANTHER" id="PTHR43439:SF2">
    <property type="entry name" value="ENZYME, PUTATIVE (JCVI)-RELATED"/>
    <property type="match status" value="1"/>
</dbReference>
<proteinExistence type="predicted"/>
<name>A0A370C075_ASPNG</name>
<gene>
    <name evidence="4" type="ORF">M747DRAFT_349987</name>
</gene>
<organism evidence="4 5">
    <name type="scientific">Aspergillus niger ATCC 13496</name>
    <dbReference type="NCBI Taxonomy" id="1353008"/>
    <lineage>
        <taxon>Eukaryota</taxon>
        <taxon>Fungi</taxon>
        <taxon>Dikarya</taxon>
        <taxon>Ascomycota</taxon>
        <taxon>Pezizomycotina</taxon>
        <taxon>Eurotiomycetes</taxon>
        <taxon>Eurotiomycetidae</taxon>
        <taxon>Eurotiales</taxon>
        <taxon>Aspergillaceae</taxon>
        <taxon>Aspergillus</taxon>
        <taxon>Aspergillus subgen. Circumdati</taxon>
    </lineage>
</organism>
<evidence type="ECO:0000259" key="3">
    <source>
        <dbReference type="Pfam" id="PF07993"/>
    </source>
</evidence>
<dbReference type="SUPFAM" id="SSF51735">
    <property type="entry name" value="NAD(P)-binding Rossmann-fold domains"/>
    <property type="match status" value="1"/>
</dbReference>
<dbReference type="PANTHER" id="PTHR43439">
    <property type="entry name" value="PHENYLACETATE-COENZYME A LIGASE"/>
    <property type="match status" value="1"/>
</dbReference>
<dbReference type="Gene3D" id="3.40.50.720">
    <property type="entry name" value="NAD(P)-binding Rossmann-like Domain"/>
    <property type="match status" value="1"/>
</dbReference>
<sequence>MYTQELDERAKRVDDGSFSTCLDRESLVKPRLDKKWCWNKVAVQRSTGQATKVISGDAIFCLPDTEYEELRLSVDIVVHCAWELSFSKAFDIFERIHIRGLSRLFELSQRCQYRPHIHFMSSLLALYAKETQSSSSNVQGPGQKPASPWPIGYTESKLIAEEMCRLASTKWGLPTTVYRIGQIAGSSSGNGVVWDRNQWLPSIMHSSKLIRKVPNSLGPAEVTWMPVDQAAKAICEIFQSRSSSSGVVDSNITFNVVNPCLTRWESLLPVIQKHYAAEVAESDIWLSEVEKHESLTGGSAETIPTRLLLPLYRQIMELFNHGWTRPSYDTERTNLASETLRNMGPITPEMMERWIQQWNF</sequence>
<dbReference type="EMBL" id="KZ851911">
    <property type="protein sequence ID" value="RDH21367.1"/>
    <property type="molecule type" value="Genomic_DNA"/>
</dbReference>
<reference evidence="4 5" key="1">
    <citation type="submission" date="2018-07" db="EMBL/GenBank/DDBJ databases">
        <title>Section-level genome sequencing of Aspergillus section Nigri to investigate inter- and intra-species variation.</title>
        <authorList>
            <consortium name="DOE Joint Genome Institute"/>
            <person name="Vesth T.C."/>
            <person name="Nybo J.L."/>
            <person name="Theobald S."/>
            <person name="Frisvad J.C."/>
            <person name="Larsen T.O."/>
            <person name="Nielsen K.F."/>
            <person name="Hoof J.B."/>
            <person name="Brandl J."/>
            <person name="Salamov A."/>
            <person name="Riley R."/>
            <person name="Gladden J.M."/>
            <person name="Phatale P."/>
            <person name="Nielsen M.T."/>
            <person name="Lyhne E.K."/>
            <person name="Kogle M.E."/>
            <person name="Strasser K."/>
            <person name="McDonnell E."/>
            <person name="Barry K."/>
            <person name="Clum A."/>
            <person name="Chen C."/>
            <person name="Nolan M."/>
            <person name="Sandor L."/>
            <person name="Kuo A."/>
            <person name="Lipzen A."/>
            <person name="Hainaut M."/>
            <person name="Drula E."/>
            <person name="Tsang A."/>
            <person name="Magnuson J.K."/>
            <person name="Henrissat B."/>
            <person name="Wiebenga A."/>
            <person name="Simmons B.A."/>
            <person name="Makela M.R."/>
            <person name="De vries R.P."/>
            <person name="Grigoriev I.V."/>
            <person name="Mortensen U.H."/>
            <person name="Baker S.E."/>
            <person name="Andersen M.R."/>
        </authorList>
    </citation>
    <scope>NUCLEOTIDE SEQUENCE [LARGE SCALE GENOMIC DNA]</scope>
    <source>
        <strain evidence="4 5">ATCC 13496</strain>
    </source>
</reference>
<dbReference type="InterPro" id="IPR036291">
    <property type="entry name" value="NAD(P)-bd_dom_sf"/>
</dbReference>
<keyword evidence="1" id="KW-0596">Phosphopantetheine</keyword>
<evidence type="ECO:0000256" key="1">
    <source>
        <dbReference type="ARBA" id="ARBA00022450"/>
    </source>
</evidence>
<evidence type="ECO:0000256" key="2">
    <source>
        <dbReference type="ARBA" id="ARBA00022553"/>
    </source>
</evidence>